<evidence type="ECO:0000259" key="1">
    <source>
        <dbReference type="Pfam" id="PF02776"/>
    </source>
</evidence>
<organism evidence="2 3">
    <name type="scientific">Terrabacter aeriphilus</name>
    <dbReference type="NCBI Taxonomy" id="515662"/>
    <lineage>
        <taxon>Bacteria</taxon>
        <taxon>Bacillati</taxon>
        <taxon>Actinomycetota</taxon>
        <taxon>Actinomycetes</taxon>
        <taxon>Micrococcales</taxon>
        <taxon>Intrasporangiaceae</taxon>
        <taxon>Terrabacter</taxon>
    </lineage>
</organism>
<dbReference type="InterPro" id="IPR029061">
    <property type="entry name" value="THDP-binding"/>
</dbReference>
<accession>A0ABP9JCM5</accession>
<protein>
    <recommendedName>
        <fullName evidence="1">Thiamine pyrophosphate enzyme N-terminal TPP-binding domain-containing protein</fullName>
    </recommendedName>
</protein>
<proteinExistence type="predicted"/>
<gene>
    <name evidence="2" type="ORF">GCM10023258_19520</name>
</gene>
<dbReference type="Gene3D" id="3.40.50.970">
    <property type="match status" value="1"/>
</dbReference>
<evidence type="ECO:0000313" key="3">
    <source>
        <dbReference type="Proteomes" id="UP001500427"/>
    </source>
</evidence>
<sequence>MARAYVPVSSLAERCEADARGSRVRMVPTMLPTAGWWLDVGWEGTHSARPAGAQQEVGGRSLVAARVPPDERTPMTTVAEHLITSLAQAGVRQVWGVVGDALNPLTDAIRREDRIEWIGCVTRRSPRSR</sequence>
<comment type="caution">
    <text evidence="2">The sequence shown here is derived from an EMBL/GenBank/DDBJ whole genome shotgun (WGS) entry which is preliminary data.</text>
</comment>
<name>A0ABP9JCM5_9MICO</name>
<dbReference type="Proteomes" id="UP001500427">
    <property type="component" value="Unassembled WGS sequence"/>
</dbReference>
<reference evidence="3" key="1">
    <citation type="journal article" date="2019" name="Int. J. Syst. Evol. Microbiol.">
        <title>The Global Catalogue of Microorganisms (GCM) 10K type strain sequencing project: providing services to taxonomists for standard genome sequencing and annotation.</title>
        <authorList>
            <consortium name="The Broad Institute Genomics Platform"/>
            <consortium name="The Broad Institute Genome Sequencing Center for Infectious Disease"/>
            <person name="Wu L."/>
            <person name="Ma J."/>
        </authorList>
    </citation>
    <scope>NUCLEOTIDE SEQUENCE [LARGE SCALE GENOMIC DNA]</scope>
    <source>
        <strain evidence="3">JCM 17687</strain>
    </source>
</reference>
<dbReference type="InterPro" id="IPR012001">
    <property type="entry name" value="Thiamin_PyroP_enz_TPP-bd_dom"/>
</dbReference>
<dbReference type="SUPFAM" id="SSF52518">
    <property type="entry name" value="Thiamin diphosphate-binding fold (THDP-binding)"/>
    <property type="match status" value="1"/>
</dbReference>
<feature type="domain" description="Thiamine pyrophosphate enzyme N-terminal TPP-binding" evidence="1">
    <location>
        <begin position="77"/>
        <end position="121"/>
    </location>
</feature>
<evidence type="ECO:0000313" key="2">
    <source>
        <dbReference type="EMBL" id="GAA5026063.1"/>
    </source>
</evidence>
<dbReference type="Pfam" id="PF02776">
    <property type="entry name" value="TPP_enzyme_N"/>
    <property type="match status" value="1"/>
</dbReference>
<keyword evidence="3" id="KW-1185">Reference proteome</keyword>
<dbReference type="EMBL" id="BAABIW010000014">
    <property type="protein sequence ID" value="GAA5026063.1"/>
    <property type="molecule type" value="Genomic_DNA"/>
</dbReference>